<reference evidence="5" key="1">
    <citation type="submission" date="2022-07" db="EMBL/GenBank/DDBJ databases">
        <title>Phylogenomic reconstructions and comparative analyses of Kickxellomycotina fungi.</title>
        <authorList>
            <person name="Reynolds N.K."/>
            <person name="Stajich J.E."/>
            <person name="Barry K."/>
            <person name="Grigoriev I.V."/>
            <person name="Crous P."/>
            <person name="Smith M.E."/>
        </authorList>
    </citation>
    <scope>NUCLEOTIDE SEQUENCE</scope>
    <source>
        <strain evidence="5">RSA 567</strain>
    </source>
</reference>
<dbReference type="Gene3D" id="1.25.40.1040">
    <property type="match status" value="1"/>
</dbReference>
<name>A0A9W8E8P0_9FUNG</name>
<dbReference type="InterPro" id="IPR008847">
    <property type="entry name" value="Suf"/>
</dbReference>
<dbReference type="OrthoDB" id="26282at2759"/>
<dbReference type="Pfam" id="PF05843">
    <property type="entry name" value="Suf"/>
    <property type="match status" value="1"/>
</dbReference>
<sequence length="320" mass="37185">MPSRQQLDQLVQRNRYNTQAWLDLLKQTIATGVDQDVRDVFQRFTDVFPTAGVHWAKWATYEFDKGHYDDVVSLFTKSLDTVYSVDLYRFYLDYVTKMHTTEMGLIASPESYNTIAQAYEFALGRVGLDRRAGAIWTKYLAFLASQEPQSQWEEQKKLDQLRAAYQRAIMVPTDQLLQIWKDYDTFENTTNRHTAKAILLKFSAGYMTARSADRNLVSLFEKIKAHQPTGGLACPPTWSARDASYLKAWKDYIAWEKSNPLTLEPPELIQRVNYAYRQALLVLRFYPELWIEAALYMMEVEDKDGAVKLLKQATEVLPER</sequence>
<dbReference type="SUPFAM" id="SSF48452">
    <property type="entry name" value="TPR-like"/>
    <property type="match status" value="1"/>
</dbReference>
<evidence type="ECO:0000256" key="1">
    <source>
        <dbReference type="ARBA" id="ARBA00004123"/>
    </source>
</evidence>
<dbReference type="PANTHER" id="PTHR19980:SF0">
    <property type="entry name" value="CLEAVAGE STIMULATION FACTOR SUBUNIT 3"/>
    <property type="match status" value="1"/>
</dbReference>
<keyword evidence="3" id="KW-0539">Nucleus</keyword>
<dbReference type="PANTHER" id="PTHR19980">
    <property type="entry name" value="RNA CLEAVAGE STIMULATION FACTOR"/>
    <property type="match status" value="1"/>
</dbReference>
<dbReference type="GO" id="GO:0031124">
    <property type="term" value="P:mRNA 3'-end processing"/>
    <property type="evidence" value="ECO:0007669"/>
    <property type="project" value="InterPro"/>
</dbReference>
<dbReference type="InterPro" id="IPR045243">
    <property type="entry name" value="Rna14-like"/>
</dbReference>
<feature type="domain" description="Suppressor of forked" evidence="4">
    <location>
        <begin position="5"/>
        <end position="319"/>
    </location>
</feature>
<dbReference type="EMBL" id="JANBQB010000246">
    <property type="protein sequence ID" value="KAJ1978967.1"/>
    <property type="molecule type" value="Genomic_DNA"/>
</dbReference>
<evidence type="ECO:0000313" key="5">
    <source>
        <dbReference type="EMBL" id="KAJ1978967.1"/>
    </source>
</evidence>
<dbReference type="SMART" id="SM00386">
    <property type="entry name" value="HAT"/>
    <property type="match status" value="6"/>
</dbReference>
<dbReference type="AlphaFoldDB" id="A0A9W8E8P0"/>
<proteinExistence type="predicted"/>
<dbReference type="GO" id="GO:0003729">
    <property type="term" value="F:mRNA binding"/>
    <property type="evidence" value="ECO:0007669"/>
    <property type="project" value="TreeGrafter"/>
</dbReference>
<accession>A0A9W8E8P0</accession>
<evidence type="ECO:0000313" key="6">
    <source>
        <dbReference type="Proteomes" id="UP001151582"/>
    </source>
</evidence>
<keyword evidence="6" id="KW-1185">Reference proteome</keyword>
<organism evidence="5 6">
    <name type="scientific">Dimargaris verticillata</name>
    <dbReference type="NCBI Taxonomy" id="2761393"/>
    <lineage>
        <taxon>Eukaryota</taxon>
        <taxon>Fungi</taxon>
        <taxon>Fungi incertae sedis</taxon>
        <taxon>Zoopagomycota</taxon>
        <taxon>Kickxellomycotina</taxon>
        <taxon>Dimargaritomycetes</taxon>
        <taxon>Dimargaritales</taxon>
        <taxon>Dimargaritaceae</taxon>
        <taxon>Dimargaris</taxon>
    </lineage>
</organism>
<comment type="caution">
    <text evidence="5">The sequence shown here is derived from an EMBL/GenBank/DDBJ whole genome shotgun (WGS) entry which is preliminary data.</text>
</comment>
<evidence type="ECO:0000256" key="2">
    <source>
        <dbReference type="ARBA" id="ARBA00022737"/>
    </source>
</evidence>
<evidence type="ECO:0000259" key="4">
    <source>
        <dbReference type="Pfam" id="PF05843"/>
    </source>
</evidence>
<protein>
    <submittedName>
        <fullName evidence="5">mRNA 3'-end-processing protein rna14</fullName>
    </submittedName>
</protein>
<dbReference type="InterPro" id="IPR003107">
    <property type="entry name" value="HAT"/>
</dbReference>
<dbReference type="Proteomes" id="UP001151582">
    <property type="component" value="Unassembled WGS sequence"/>
</dbReference>
<gene>
    <name evidence="5" type="primary">RNA14_1</name>
    <name evidence="5" type="ORF">H4R34_003009</name>
</gene>
<keyword evidence="2" id="KW-0677">Repeat</keyword>
<dbReference type="InterPro" id="IPR011990">
    <property type="entry name" value="TPR-like_helical_dom_sf"/>
</dbReference>
<dbReference type="GO" id="GO:0005634">
    <property type="term" value="C:nucleus"/>
    <property type="evidence" value="ECO:0007669"/>
    <property type="project" value="UniProtKB-SubCell"/>
</dbReference>
<comment type="subcellular location">
    <subcellularLocation>
        <location evidence="1">Nucleus</location>
    </subcellularLocation>
</comment>
<evidence type="ECO:0000256" key="3">
    <source>
        <dbReference type="ARBA" id="ARBA00023242"/>
    </source>
</evidence>